<keyword evidence="2" id="KW-1185">Reference proteome</keyword>
<evidence type="ECO:0000313" key="2">
    <source>
        <dbReference type="Proteomes" id="UP001283361"/>
    </source>
</evidence>
<dbReference type="SUPFAM" id="SSF56672">
    <property type="entry name" value="DNA/RNA polymerases"/>
    <property type="match status" value="1"/>
</dbReference>
<organism evidence="1 2">
    <name type="scientific">Elysia crispata</name>
    <name type="common">lettuce slug</name>
    <dbReference type="NCBI Taxonomy" id="231223"/>
    <lineage>
        <taxon>Eukaryota</taxon>
        <taxon>Metazoa</taxon>
        <taxon>Spiralia</taxon>
        <taxon>Lophotrochozoa</taxon>
        <taxon>Mollusca</taxon>
        <taxon>Gastropoda</taxon>
        <taxon>Heterobranchia</taxon>
        <taxon>Euthyneura</taxon>
        <taxon>Panpulmonata</taxon>
        <taxon>Sacoglossa</taxon>
        <taxon>Placobranchoidea</taxon>
        <taxon>Plakobranchidae</taxon>
        <taxon>Elysia</taxon>
    </lineage>
</organism>
<name>A0AAE1ABB8_9GAST</name>
<dbReference type="InterPro" id="IPR043502">
    <property type="entry name" value="DNA/RNA_pol_sf"/>
</dbReference>
<dbReference type="PANTHER" id="PTHR37984:SF9">
    <property type="entry name" value="INTEGRASE CATALYTIC DOMAIN-CONTAINING PROTEIN"/>
    <property type="match status" value="1"/>
</dbReference>
<evidence type="ECO:0008006" key="3">
    <source>
        <dbReference type="Google" id="ProtNLM"/>
    </source>
</evidence>
<dbReference type="Proteomes" id="UP001283361">
    <property type="component" value="Unassembled WGS sequence"/>
</dbReference>
<evidence type="ECO:0000313" key="1">
    <source>
        <dbReference type="EMBL" id="KAK3784086.1"/>
    </source>
</evidence>
<sequence>MSQPKHLPSAALPSDANDLGIDFTLLSSTSTAKTQANADTGCQSCLADTSPLIKLGFNTSHVTPTSMKMSKSRPHRDFLEAIQKFPKPRTITYVRSWFGLVNQVAYAEKMQPFRTLLHPKMLFIWTAELDKFFEETKAIIIQEIQKGVEILDKNIPICLATDFSKDGIGFWLLQKHCICSSAKPFCSRTGWKVTLIGNCFTLPAESRYTPIGEEALAVVDAFNKA</sequence>
<protein>
    <recommendedName>
        <fullName evidence="3">Reverse transcriptase/retrotransposon-derived protein RNase H-like domain-containing protein</fullName>
    </recommendedName>
</protein>
<dbReference type="AlphaFoldDB" id="A0AAE1ABB8"/>
<gene>
    <name evidence="1" type="ORF">RRG08_025276</name>
</gene>
<reference evidence="1" key="1">
    <citation type="journal article" date="2023" name="G3 (Bethesda)">
        <title>A reference genome for the long-term kleptoplast-retaining sea slug Elysia crispata morphotype clarki.</title>
        <authorList>
            <person name="Eastman K.E."/>
            <person name="Pendleton A.L."/>
            <person name="Shaikh M.A."/>
            <person name="Suttiyut T."/>
            <person name="Ogas R."/>
            <person name="Tomko P."/>
            <person name="Gavelis G."/>
            <person name="Widhalm J.R."/>
            <person name="Wisecaver J.H."/>
        </authorList>
    </citation>
    <scope>NUCLEOTIDE SEQUENCE</scope>
    <source>
        <strain evidence="1">ECLA1</strain>
    </source>
</reference>
<dbReference type="InterPro" id="IPR043128">
    <property type="entry name" value="Rev_trsase/Diguanyl_cyclase"/>
</dbReference>
<comment type="caution">
    <text evidence="1">The sequence shown here is derived from an EMBL/GenBank/DDBJ whole genome shotgun (WGS) entry which is preliminary data.</text>
</comment>
<dbReference type="EMBL" id="JAWDGP010002313">
    <property type="protein sequence ID" value="KAK3784086.1"/>
    <property type="molecule type" value="Genomic_DNA"/>
</dbReference>
<dbReference type="InterPro" id="IPR050951">
    <property type="entry name" value="Retrovirus_Pol_polyprotein"/>
</dbReference>
<dbReference type="Gene3D" id="3.30.70.270">
    <property type="match status" value="1"/>
</dbReference>
<proteinExistence type="predicted"/>
<dbReference type="PANTHER" id="PTHR37984">
    <property type="entry name" value="PROTEIN CBG26694"/>
    <property type="match status" value="1"/>
</dbReference>
<accession>A0AAE1ABB8</accession>